<evidence type="ECO:0000313" key="2">
    <source>
        <dbReference type="Proteomes" id="UP000064967"/>
    </source>
</evidence>
<dbReference type="KEGG" id="llu:AKJ09_03700"/>
<dbReference type="AlphaFoldDB" id="A0A0K1PUI8"/>
<organism evidence="1 2">
    <name type="scientific">Labilithrix luteola</name>
    <dbReference type="NCBI Taxonomy" id="1391654"/>
    <lineage>
        <taxon>Bacteria</taxon>
        <taxon>Pseudomonadati</taxon>
        <taxon>Myxococcota</taxon>
        <taxon>Polyangia</taxon>
        <taxon>Polyangiales</taxon>
        <taxon>Labilitrichaceae</taxon>
        <taxon>Labilithrix</taxon>
    </lineage>
</organism>
<evidence type="ECO:0000313" key="1">
    <source>
        <dbReference type="EMBL" id="AKU97036.1"/>
    </source>
</evidence>
<reference evidence="1 2" key="1">
    <citation type="submission" date="2015-08" db="EMBL/GenBank/DDBJ databases">
        <authorList>
            <person name="Babu N.S."/>
            <person name="Beckwith C.J."/>
            <person name="Beseler K.G."/>
            <person name="Brison A."/>
            <person name="Carone J.V."/>
            <person name="Caskin T.P."/>
            <person name="Diamond M."/>
            <person name="Durham M.E."/>
            <person name="Foxe J.M."/>
            <person name="Go M."/>
            <person name="Henderson B.A."/>
            <person name="Jones I.B."/>
            <person name="McGettigan J.A."/>
            <person name="Micheletti S.J."/>
            <person name="Nasrallah M.E."/>
            <person name="Ortiz D."/>
            <person name="Piller C.R."/>
            <person name="Privatt S.R."/>
            <person name="Schneider S.L."/>
            <person name="Sharp S."/>
            <person name="Smith T.C."/>
            <person name="Stanton J.D."/>
            <person name="Ullery H.E."/>
            <person name="Wilson R.J."/>
            <person name="Serrano M.G."/>
            <person name="Buck G."/>
            <person name="Lee V."/>
            <person name="Wang Y."/>
            <person name="Carvalho R."/>
            <person name="Voegtly L."/>
            <person name="Shi R."/>
            <person name="Duckworth R."/>
            <person name="Johnson A."/>
            <person name="Loviza R."/>
            <person name="Walstead R."/>
            <person name="Shah Z."/>
            <person name="Kiflezghi M."/>
            <person name="Wade K."/>
            <person name="Ball S.L."/>
            <person name="Bradley K.W."/>
            <person name="Asai D.J."/>
            <person name="Bowman C.A."/>
            <person name="Russell D.A."/>
            <person name="Pope W.H."/>
            <person name="Jacobs-Sera D."/>
            <person name="Hendrix R.W."/>
            <person name="Hatfull G.F."/>
        </authorList>
    </citation>
    <scope>NUCLEOTIDE SEQUENCE [LARGE SCALE GENOMIC DNA]</scope>
    <source>
        <strain evidence="1 2">DSM 27648</strain>
    </source>
</reference>
<dbReference type="Proteomes" id="UP000064967">
    <property type="component" value="Chromosome"/>
</dbReference>
<gene>
    <name evidence="1" type="ORF">AKJ09_03700</name>
</gene>
<dbReference type="STRING" id="1391654.AKJ09_03700"/>
<proteinExistence type="predicted"/>
<protein>
    <submittedName>
        <fullName evidence="1">Uncharacterized protein</fullName>
    </submittedName>
</protein>
<sequence length="67" mass="7836">MNTDLKRARLFARGLSEKEIQRALCEHDYGDMCQWTFMGCTRTCTKCGQMQCDPNHCGQYDAARKRR</sequence>
<dbReference type="EMBL" id="CP012333">
    <property type="protein sequence ID" value="AKU97036.1"/>
    <property type="molecule type" value="Genomic_DNA"/>
</dbReference>
<name>A0A0K1PUI8_9BACT</name>
<accession>A0A0K1PUI8</accession>
<keyword evidence="2" id="KW-1185">Reference proteome</keyword>
<dbReference type="RefSeq" id="WP_146648248.1">
    <property type="nucleotide sequence ID" value="NZ_CP012333.1"/>
</dbReference>